<evidence type="ECO:0000259" key="6">
    <source>
        <dbReference type="Pfam" id="PF01061"/>
    </source>
</evidence>
<evidence type="ECO:0000256" key="3">
    <source>
        <dbReference type="ARBA" id="ARBA00022989"/>
    </source>
</evidence>
<organism evidence="7 8">
    <name type="scientific">Terrisporobacter glycolicus ATCC 14880 = DSM 1288</name>
    <dbReference type="NCBI Taxonomy" id="1121315"/>
    <lineage>
        <taxon>Bacteria</taxon>
        <taxon>Bacillati</taxon>
        <taxon>Bacillota</taxon>
        <taxon>Clostridia</taxon>
        <taxon>Peptostreptococcales</taxon>
        <taxon>Peptostreptococcaceae</taxon>
        <taxon>Terrisporobacter</taxon>
    </lineage>
</organism>
<evidence type="ECO:0000256" key="2">
    <source>
        <dbReference type="ARBA" id="ARBA00022692"/>
    </source>
</evidence>
<dbReference type="InterPro" id="IPR052902">
    <property type="entry name" value="ABC-2_transporter"/>
</dbReference>
<keyword evidence="2 5" id="KW-0812">Transmembrane</keyword>
<dbReference type="RefSeq" id="WP_018590581.1">
    <property type="nucleotide sequence ID" value="NZ_CP117523.1"/>
</dbReference>
<feature type="transmembrane region" description="Helical" evidence="5">
    <location>
        <begin position="189"/>
        <end position="214"/>
    </location>
</feature>
<dbReference type="PANTHER" id="PTHR43027:SF1">
    <property type="entry name" value="DOXORUBICIN RESISTANCE ABC TRANSPORTER PERMEASE PROTEIN DRRC-RELATED"/>
    <property type="match status" value="1"/>
</dbReference>
<feature type="transmembrane region" description="Helical" evidence="5">
    <location>
        <begin position="226"/>
        <end position="247"/>
    </location>
</feature>
<accession>A0ABZ2EWZ8</accession>
<feature type="transmembrane region" description="Helical" evidence="5">
    <location>
        <begin position="254"/>
        <end position="275"/>
    </location>
</feature>
<protein>
    <recommendedName>
        <fullName evidence="6">ABC-2 type transporter transmembrane domain-containing protein</fullName>
    </recommendedName>
</protein>
<feature type="domain" description="ABC-2 type transporter transmembrane" evidence="6">
    <location>
        <begin position="147"/>
        <end position="297"/>
    </location>
</feature>
<gene>
    <name evidence="7" type="ORF">TEGL_23670</name>
</gene>
<keyword evidence="8" id="KW-1185">Reference proteome</keyword>
<keyword evidence="4 5" id="KW-0472">Membrane</keyword>
<feature type="transmembrane region" description="Helical" evidence="5">
    <location>
        <begin position="311"/>
        <end position="329"/>
    </location>
</feature>
<dbReference type="PANTHER" id="PTHR43027">
    <property type="entry name" value="DOXORUBICIN RESISTANCE ABC TRANSPORTER PERMEASE PROTEIN DRRC-RELATED"/>
    <property type="match status" value="1"/>
</dbReference>
<comment type="subcellular location">
    <subcellularLocation>
        <location evidence="1">Membrane</location>
        <topology evidence="1">Multi-pass membrane protein</topology>
    </subcellularLocation>
</comment>
<keyword evidence="3 5" id="KW-1133">Transmembrane helix</keyword>
<dbReference type="EMBL" id="CP117523">
    <property type="protein sequence ID" value="WWD83945.1"/>
    <property type="molecule type" value="Genomic_DNA"/>
</dbReference>
<sequence length="338" mass="37735">MISLLVAKKEFIRSLKDKKKLILTFLLPLVSIIVAIGINNMMKPSINIGIMENQYTNTKVEEKINSIDRVEVSKANKNSINTDMILAKYMGVIEFKKNNKFEVYCLDKNMNKSIEEAVSQVINTGNISKTENLISTLDEGSLSASQRASGFILITLIITCTMSAVVMLKDKEDKIFVRYSITPNKVSSYILGNYIYNLINTILQIIVASAFLYLLKIDMGISINNFIIIGILIAIVSTSISTLVTLLSNSELQASLLSSSIALIMSLLGGAFLPISKMPHMLELISNVSITKWIMELTYLMDKGITYENNLNIIMFIILLSISIVFISTKIGKKRLKY</sequence>
<feature type="transmembrane region" description="Helical" evidence="5">
    <location>
        <begin position="21"/>
        <end position="42"/>
    </location>
</feature>
<evidence type="ECO:0000256" key="1">
    <source>
        <dbReference type="ARBA" id="ARBA00004141"/>
    </source>
</evidence>
<evidence type="ECO:0000313" key="7">
    <source>
        <dbReference type="EMBL" id="WWD83945.1"/>
    </source>
</evidence>
<name>A0ABZ2EWZ8_9FIRM</name>
<evidence type="ECO:0000313" key="8">
    <source>
        <dbReference type="Proteomes" id="UP001348492"/>
    </source>
</evidence>
<evidence type="ECO:0000256" key="4">
    <source>
        <dbReference type="ARBA" id="ARBA00023136"/>
    </source>
</evidence>
<reference evidence="7 8" key="1">
    <citation type="journal article" date="2023" name="PLoS ONE">
        <title>Genome-based metabolic and phylogenomic analysis of three Terrisporobacter species.</title>
        <authorList>
            <person name="Boer T."/>
            <person name="Bengelsdorf F.R."/>
            <person name="Bomeke M."/>
            <person name="Daniel R."/>
            <person name="Poehlein A."/>
        </authorList>
    </citation>
    <scope>NUCLEOTIDE SEQUENCE [LARGE SCALE GENOMIC DNA]</scope>
    <source>
        <strain evidence="7 8">DSM 1288</strain>
    </source>
</reference>
<proteinExistence type="predicted"/>
<dbReference type="Pfam" id="PF01061">
    <property type="entry name" value="ABC2_membrane"/>
    <property type="match status" value="1"/>
</dbReference>
<evidence type="ECO:0000256" key="5">
    <source>
        <dbReference type="SAM" id="Phobius"/>
    </source>
</evidence>
<dbReference type="Proteomes" id="UP001348492">
    <property type="component" value="Chromosome"/>
</dbReference>
<dbReference type="InterPro" id="IPR013525">
    <property type="entry name" value="ABC2_TM"/>
</dbReference>
<feature type="transmembrane region" description="Helical" evidence="5">
    <location>
        <begin position="148"/>
        <end position="168"/>
    </location>
</feature>